<comment type="caution">
    <text evidence="3">The sequence shown here is derived from an EMBL/GenBank/DDBJ whole genome shotgun (WGS) entry which is preliminary data.</text>
</comment>
<sequence length="806" mass="83592">MGDWAPWKRKQNGHGADDPYLTVPDYGGGFHPQPAKPPRRIPWHWVMLGASSMALLLVATLVVVKLTGDGDDSWRLAGEEFAADPVARSDGRDQELRSVASVGALTVAVGGEQSTLGYRAVFLVSRDGGRTFTAARVRTPSGEPAPLDDVPSFVAGSPSGWTALGRSVAGGTVVWTSRDGAAWTRQPDQAGRPFAAQDRVRALARYAQGFIATGGTTAKGDHSDTAPVVWLSQDGRSWRRVTGWQLHPPAKGTLEFTEIAAVSGVIVIRGVSSEGNGEVVWRSTDAAATWQEFVPPRPKDADGLRVAATADALHVVHRVKDGARLYSSTDGAEWKEGPALEAPGLTDLRALTGEGGTLTAAVVTDRQLDLLATRDGAAWTPAGALALLDGREVTGLAAPGGGAVVTGRDTGGDDANALLAVRDAAGKEIPPRVSGLVVPDKAVTGLAQRDGTVMAVGSTNGDASVWLSSDGRSWRRAKGGTLARPGTQRLHGVAAGDAGWLAVGTDTAATGTRPMVLTSRDGTDWVQADQDEVFAAEEDTPVTAHAVVSGPGGYVVVGDSGDSAITWYSADLKTWERGAGAGGDNLEGSPANRRWMRSVAAGPFGFVAAGGVTDPEAYGGVFVRRPTVWASPDGRKWILNRLPLPNGVNEGWLTHIAARGDLLVAAGTAVVADGARTWSLLYVSSDGGRTWQAAELPAGSGQSITVTAMTVTSRGVLVAGTAGRPRDVTLWSTRDGRTWRRSVPSGVGANGPGDQLLTAVTVSAGSLIGVGASAAGGEDQPTLLVRPDKDLTKGHNSDHFRTVVTG</sequence>
<dbReference type="EMBL" id="BAAAHH010000033">
    <property type="protein sequence ID" value="GAA0964268.1"/>
    <property type="molecule type" value="Genomic_DNA"/>
</dbReference>
<protein>
    <recommendedName>
        <fullName evidence="2">DUF6242 domain-containing protein</fullName>
    </recommendedName>
</protein>
<keyword evidence="4" id="KW-1185">Reference proteome</keyword>
<dbReference type="SUPFAM" id="SSF50939">
    <property type="entry name" value="Sialidases"/>
    <property type="match status" value="2"/>
</dbReference>
<dbReference type="SUPFAM" id="SSF110296">
    <property type="entry name" value="Oligoxyloglucan reducing end-specific cellobiohydrolase"/>
    <property type="match status" value="1"/>
</dbReference>
<organism evidence="3 4">
    <name type="scientific">Actinocorallia libanotica</name>
    <dbReference type="NCBI Taxonomy" id="46162"/>
    <lineage>
        <taxon>Bacteria</taxon>
        <taxon>Bacillati</taxon>
        <taxon>Actinomycetota</taxon>
        <taxon>Actinomycetes</taxon>
        <taxon>Streptosporangiales</taxon>
        <taxon>Thermomonosporaceae</taxon>
        <taxon>Actinocorallia</taxon>
    </lineage>
</organism>
<accession>A0ABN1RUM0</accession>
<dbReference type="InterPro" id="IPR058667">
    <property type="entry name" value="DUF6242_C"/>
</dbReference>
<dbReference type="Gene3D" id="2.130.10.10">
    <property type="entry name" value="YVTN repeat-like/Quinoprotein amine dehydrogenase"/>
    <property type="match status" value="1"/>
</dbReference>
<gene>
    <name evidence="3" type="ORF">GCM10009550_61750</name>
</gene>
<dbReference type="InterPro" id="IPR036278">
    <property type="entry name" value="Sialidase_sf"/>
</dbReference>
<evidence type="ECO:0000259" key="2">
    <source>
        <dbReference type="Pfam" id="PF25852"/>
    </source>
</evidence>
<evidence type="ECO:0000313" key="3">
    <source>
        <dbReference type="EMBL" id="GAA0964268.1"/>
    </source>
</evidence>
<dbReference type="Gene3D" id="2.120.10.10">
    <property type="match status" value="1"/>
</dbReference>
<evidence type="ECO:0000313" key="4">
    <source>
        <dbReference type="Proteomes" id="UP001500665"/>
    </source>
</evidence>
<keyword evidence="1" id="KW-1133">Transmembrane helix</keyword>
<dbReference type="InterPro" id="IPR015943">
    <property type="entry name" value="WD40/YVTN_repeat-like_dom_sf"/>
</dbReference>
<feature type="domain" description="DUF6242" evidence="2">
    <location>
        <begin position="289"/>
        <end position="548"/>
    </location>
</feature>
<proteinExistence type="predicted"/>
<dbReference type="Proteomes" id="UP001500665">
    <property type="component" value="Unassembled WGS sequence"/>
</dbReference>
<evidence type="ECO:0000256" key="1">
    <source>
        <dbReference type="SAM" id="Phobius"/>
    </source>
</evidence>
<keyword evidence="1" id="KW-0472">Membrane</keyword>
<keyword evidence="1" id="KW-0812">Transmembrane</keyword>
<name>A0ABN1RUM0_9ACTN</name>
<reference evidence="3 4" key="1">
    <citation type="journal article" date="2019" name="Int. J. Syst. Evol. Microbiol.">
        <title>The Global Catalogue of Microorganisms (GCM) 10K type strain sequencing project: providing services to taxonomists for standard genome sequencing and annotation.</title>
        <authorList>
            <consortium name="The Broad Institute Genomics Platform"/>
            <consortium name="The Broad Institute Genome Sequencing Center for Infectious Disease"/>
            <person name="Wu L."/>
            <person name="Ma J."/>
        </authorList>
    </citation>
    <scope>NUCLEOTIDE SEQUENCE [LARGE SCALE GENOMIC DNA]</scope>
    <source>
        <strain evidence="3 4">JCM 10696</strain>
    </source>
</reference>
<feature type="transmembrane region" description="Helical" evidence="1">
    <location>
        <begin position="45"/>
        <end position="64"/>
    </location>
</feature>
<dbReference type="Pfam" id="PF25852">
    <property type="entry name" value="DUF6242_C"/>
    <property type="match status" value="1"/>
</dbReference>